<evidence type="ECO:0000313" key="5">
    <source>
        <dbReference type="WBParaSite" id="PSAMB.scaffold2237size24425.g16934.t1"/>
    </source>
</evidence>
<dbReference type="SMART" id="SM00054">
    <property type="entry name" value="EFh"/>
    <property type="match status" value="4"/>
</dbReference>
<sequence>MLLTTFILAAICAVLAHSRSEPLMIDPPFLQPNQEDQFKDADKNTDGKLSFDEYLMKDKFWVDMQRENFKNRDANGDGFVTLQEEQAYVKKMEEEAKKQMEAYNQEKFSEYDENKDGMLSKTEMSAYADKYLGVLTDKAYDDFFSLSDINKDGKLNYKEFKEFDANWQGANLTFKPVPNRPFIAIDPPMPTKIITN</sequence>
<dbReference type="Gene3D" id="1.10.238.10">
    <property type="entry name" value="EF-hand"/>
    <property type="match status" value="2"/>
</dbReference>
<dbReference type="AlphaFoldDB" id="A0A914VNU9"/>
<keyword evidence="1" id="KW-0106">Calcium</keyword>
<keyword evidence="2" id="KW-0732">Signal</keyword>
<proteinExistence type="predicted"/>
<keyword evidence="4" id="KW-1185">Reference proteome</keyword>
<feature type="domain" description="EF-hand" evidence="3">
    <location>
        <begin position="99"/>
        <end position="134"/>
    </location>
</feature>
<accession>A0A914VNU9</accession>
<dbReference type="PANTHER" id="PTHR10827">
    <property type="entry name" value="RETICULOCALBIN"/>
    <property type="match status" value="1"/>
</dbReference>
<dbReference type="Proteomes" id="UP000887566">
    <property type="component" value="Unplaced"/>
</dbReference>
<dbReference type="InterPro" id="IPR018247">
    <property type="entry name" value="EF_Hand_1_Ca_BS"/>
</dbReference>
<evidence type="ECO:0000313" key="4">
    <source>
        <dbReference type="Proteomes" id="UP000887566"/>
    </source>
</evidence>
<dbReference type="GO" id="GO:0005509">
    <property type="term" value="F:calcium ion binding"/>
    <property type="evidence" value="ECO:0007669"/>
    <property type="project" value="InterPro"/>
</dbReference>
<dbReference type="WBParaSite" id="PSAMB.scaffold2237size24425.g16934.t1">
    <property type="protein sequence ID" value="PSAMB.scaffold2237size24425.g16934.t1"/>
    <property type="gene ID" value="PSAMB.scaffold2237size24425.g16934"/>
</dbReference>
<dbReference type="InterPro" id="IPR011992">
    <property type="entry name" value="EF-hand-dom_pair"/>
</dbReference>
<feature type="domain" description="EF-hand" evidence="3">
    <location>
        <begin position="135"/>
        <end position="170"/>
    </location>
</feature>
<dbReference type="CDD" id="cd00051">
    <property type="entry name" value="EFh"/>
    <property type="match status" value="1"/>
</dbReference>
<dbReference type="InterPro" id="IPR002048">
    <property type="entry name" value="EF_hand_dom"/>
</dbReference>
<dbReference type="PROSITE" id="PS00018">
    <property type="entry name" value="EF_HAND_1"/>
    <property type="match status" value="3"/>
</dbReference>
<dbReference type="Pfam" id="PF13202">
    <property type="entry name" value="EF-hand_5"/>
    <property type="match status" value="1"/>
</dbReference>
<reference evidence="5" key="1">
    <citation type="submission" date="2022-11" db="UniProtKB">
        <authorList>
            <consortium name="WormBaseParasite"/>
        </authorList>
    </citation>
    <scope>IDENTIFICATION</scope>
</reference>
<evidence type="ECO:0000259" key="3">
    <source>
        <dbReference type="PROSITE" id="PS50222"/>
    </source>
</evidence>
<dbReference type="PROSITE" id="PS50222">
    <property type="entry name" value="EF_HAND_2"/>
    <property type="match status" value="2"/>
</dbReference>
<feature type="chain" id="PRO_5037320239" evidence="2">
    <location>
        <begin position="21"/>
        <end position="196"/>
    </location>
</feature>
<organism evidence="4 5">
    <name type="scientific">Plectus sambesii</name>
    <dbReference type="NCBI Taxonomy" id="2011161"/>
    <lineage>
        <taxon>Eukaryota</taxon>
        <taxon>Metazoa</taxon>
        <taxon>Ecdysozoa</taxon>
        <taxon>Nematoda</taxon>
        <taxon>Chromadorea</taxon>
        <taxon>Plectida</taxon>
        <taxon>Plectina</taxon>
        <taxon>Plectoidea</taxon>
        <taxon>Plectidae</taxon>
        <taxon>Plectus</taxon>
    </lineage>
</organism>
<dbReference type="PANTHER" id="PTHR10827:SF85">
    <property type="entry name" value="CALCIUM-BINDING PROTEIN"/>
    <property type="match status" value="1"/>
</dbReference>
<evidence type="ECO:0000256" key="1">
    <source>
        <dbReference type="ARBA" id="ARBA00022837"/>
    </source>
</evidence>
<feature type="signal peptide" evidence="2">
    <location>
        <begin position="1"/>
        <end position="20"/>
    </location>
</feature>
<dbReference type="SUPFAM" id="SSF47473">
    <property type="entry name" value="EF-hand"/>
    <property type="match status" value="1"/>
</dbReference>
<dbReference type="Pfam" id="PF13499">
    <property type="entry name" value="EF-hand_7"/>
    <property type="match status" value="1"/>
</dbReference>
<evidence type="ECO:0000256" key="2">
    <source>
        <dbReference type="SAM" id="SignalP"/>
    </source>
</evidence>
<name>A0A914VNU9_9BILA</name>
<protein>
    <submittedName>
        <fullName evidence="5">EF-hand domain-containing protein</fullName>
    </submittedName>
</protein>